<proteinExistence type="predicted"/>
<accession>A0A2S4VNJ1</accession>
<evidence type="ECO:0000313" key="1">
    <source>
        <dbReference type="EMBL" id="POW11127.1"/>
    </source>
</evidence>
<keyword evidence="2" id="KW-1185">Reference proteome</keyword>
<evidence type="ECO:0000313" key="2">
    <source>
        <dbReference type="Proteomes" id="UP000239156"/>
    </source>
</evidence>
<organism evidence="1 2">
    <name type="scientific">Puccinia striiformis</name>
    <dbReference type="NCBI Taxonomy" id="27350"/>
    <lineage>
        <taxon>Eukaryota</taxon>
        <taxon>Fungi</taxon>
        <taxon>Dikarya</taxon>
        <taxon>Basidiomycota</taxon>
        <taxon>Pucciniomycotina</taxon>
        <taxon>Pucciniomycetes</taxon>
        <taxon>Pucciniales</taxon>
        <taxon>Pucciniaceae</taxon>
        <taxon>Puccinia</taxon>
    </lineage>
</organism>
<comment type="caution">
    <text evidence="1">The sequence shown here is derived from an EMBL/GenBank/DDBJ whole genome shotgun (WGS) entry which is preliminary data.</text>
</comment>
<dbReference type="Proteomes" id="UP000239156">
    <property type="component" value="Unassembled WGS sequence"/>
</dbReference>
<dbReference type="AlphaFoldDB" id="A0A2S4VNJ1"/>
<gene>
    <name evidence="1" type="ORF">PSTT_05526</name>
</gene>
<name>A0A2S4VNJ1_9BASI</name>
<reference evidence="1" key="1">
    <citation type="submission" date="2017-12" db="EMBL/GenBank/DDBJ databases">
        <title>Gene loss provides genomic basis for host adaptation in cereal stripe rust fungi.</title>
        <authorList>
            <person name="Xia C."/>
        </authorList>
    </citation>
    <scope>NUCLEOTIDE SEQUENCE [LARGE SCALE GENOMIC DNA]</scope>
    <source>
        <strain evidence="1">93-210</strain>
    </source>
</reference>
<sequence length="69" mass="7897">MPAFSTHNPFERDTYPGYLSRDMSSMDKRCFDARCQLLPIAQNYYLCSVGNIKHTSCRPSQSIGCEKND</sequence>
<dbReference type="VEuPathDB" id="FungiDB:PSTT_05526"/>
<protein>
    <submittedName>
        <fullName evidence="1">Uncharacterized protein</fullName>
    </submittedName>
</protein>
<dbReference type="EMBL" id="PKSL01000041">
    <property type="protein sequence ID" value="POW11127.1"/>
    <property type="molecule type" value="Genomic_DNA"/>
</dbReference>